<reference evidence="1" key="1">
    <citation type="submission" date="2020-11" db="EMBL/GenBank/DDBJ databases">
        <authorList>
            <consortium name="DOE Joint Genome Institute"/>
            <person name="Ahrendt S."/>
            <person name="Riley R."/>
            <person name="Andreopoulos W."/>
            <person name="Labutti K."/>
            <person name="Pangilinan J."/>
            <person name="Ruiz-Duenas F.J."/>
            <person name="Barrasa J.M."/>
            <person name="Sanchez-Garcia M."/>
            <person name="Camarero S."/>
            <person name="Miyauchi S."/>
            <person name="Serrano A."/>
            <person name="Linde D."/>
            <person name="Babiker R."/>
            <person name="Drula E."/>
            <person name="Ayuso-Fernandez I."/>
            <person name="Pacheco R."/>
            <person name="Padilla G."/>
            <person name="Ferreira P."/>
            <person name="Barriuso J."/>
            <person name="Kellner H."/>
            <person name="Castanera R."/>
            <person name="Alfaro M."/>
            <person name="Ramirez L."/>
            <person name="Pisabarro A.G."/>
            <person name="Kuo A."/>
            <person name="Tritt A."/>
            <person name="Lipzen A."/>
            <person name="He G."/>
            <person name="Yan M."/>
            <person name="Ng V."/>
            <person name="Cullen D."/>
            <person name="Martin F."/>
            <person name="Rosso M.-N."/>
            <person name="Henrissat B."/>
            <person name="Hibbett D."/>
            <person name="Martinez A.T."/>
            <person name="Grigoriev I.V."/>
        </authorList>
    </citation>
    <scope>NUCLEOTIDE SEQUENCE</scope>
    <source>
        <strain evidence="1">CBS 506.95</strain>
    </source>
</reference>
<dbReference type="AlphaFoldDB" id="A0A9P6JNA1"/>
<gene>
    <name evidence="1" type="ORF">CPB83DRAFT_858059</name>
</gene>
<organism evidence="1 2">
    <name type="scientific">Crepidotus variabilis</name>
    <dbReference type="NCBI Taxonomy" id="179855"/>
    <lineage>
        <taxon>Eukaryota</taxon>
        <taxon>Fungi</taxon>
        <taxon>Dikarya</taxon>
        <taxon>Basidiomycota</taxon>
        <taxon>Agaricomycotina</taxon>
        <taxon>Agaricomycetes</taxon>
        <taxon>Agaricomycetidae</taxon>
        <taxon>Agaricales</taxon>
        <taxon>Agaricineae</taxon>
        <taxon>Crepidotaceae</taxon>
        <taxon>Crepidotus</taxon>
    </lineage>
</organism>
<evidence type="ECO:0008006" key="3">
    <source>
        <dbReference type="Google" id="ProtNLM"/>
    </source>
</evidence>
<evidence type="ECO:0000313" key="2">
    <source>
        <dbReference type="Proteomes" id="UP000807306"/>
    </source>
</evidence>
<sequence>MSTIRIHGDGAADGRNSLYFLDFVQFRVQEELFRVPTIGFTIANPDFFYNLGTYSQQSNRELHDEVLELKKVSRAEFEGLLLVMYPFARTAQTYDEWLGALHLATLWDFADIRDKAISFISTTQEFKSMTPIDLVRFAKEYKVAVWLRDAYTQLVLGQSIDVDELRSSSRSKPLDWETISRLLQAQSLVNGSTSQVSPTAEKKSRESCEGCVNQADRSHCKTGYSPTYRCAVHPPAGAFINRVFRQEFVELGSELLVETPAAGERLATIGTSNDKFPDSAQTGPPAFHNDEAVFIASAILANSVIPCKMVNRTLKRCVYFSLNDKKRSAHGGRVDILPYSSQTFEWVKASHGRIPADRKPVEGGYEEDGRLLYHAAGVMIAS</sequence>
<dbReference type="OrthoDB" id="2593747at2759"/>
<dbReference type="Pfam" id="PF11901">
    <property type="entry name" value="DM9"/>
    <property type="match status" value="1"/>
</dbReference>
<comment type="caution">
    <text evidence="1">The sequence shown here is derived from an EMBL/GenBank/DDBJ whole genome shotgun (WGS) entry which is preliminary data.</text>
</comment>
<accession>A0A9P6JNA1</accession>
<dbReference type="Proteomes" id="UP000807306">
    <property type="component" value="Unassembled WGS sequence"/>
</dbReference>
<protein>
    <recommendedName>
        <fullName evidence="3">BTB domain-containing protein</fullName>
    </recommendedName>
</protein>
<evidence type="ECO:0000313" key="1">
    <source>
        <dbReference type="EMBL" id="KAF9526414.1"/>
    </source>
</evidence>
<keyword evidence="2" id="KW-1185">Reference proteome</keyword>
<dbReference type="EMBL" id="MU157872">
    <property type="protein sequence ID" value="KAF9526414.1"/>
    <property type="molecule type" value="Genomic_DNA"/>
</dbReference>
<dbReference type="InterPro" id="IPR006616">
    <property type="entry name" value="DM9_repeat"/>
</dbReference>
<name>A0A9P6JNA1_9AGAR</name>
<proteinExistence type="predicted"/>